<sequence length="102" mass="11868">MFLMETKCDNVKMENWRIKLGYCGKLVVNSIGISGGLCMFWGSNIDVVLLTYSQENIDVSIKELGRKAWRFTGFYSHPDRSQRKHSWNLLRRLAGISRLPWV</sequence>
<dbReference type="Proteomes" id="UP001281410">
    <property type="component" value="Unassembled WGS sequence"/>
</dbReference>
<accession>A0AAD9ZRY4</accession>
<gene>
    <name evidence="1" type="ORF">Dsin_028985</name>
</gene>
<evidence type="ECO:0000313" key="1">
    <source>
        <dbReference type="EMBL" id="KAK3189424.1"/>
    </source>
</evidence>
<proteinExistence type="predicted"/>
<comment type="caution">
    <text evidence="1">The sequence shown here is derived from an EMBL/GenBank/DDBJ whole genome shotgun (WGS) entry which is preliminary data.</text>
</comment>
<dbReference type="EMBL" id="JANJYJ010000009">
    <property type="protein sequence ID" value="KAK3189424.1"/>
    <property type="molecule type" value="Genomic_DNA"/>
</dbReference>
<dbReference type="PANTHER" id="PTHR35218:SF9">
    <property type="entry name" value="ENDONUCLEASE_EXONUCLEASE_PHOSPHATASE DOMAIN-CONTAINING PROTEIN"/>
    <property type="match status" value="1"/>
</dbReference>
<dbReference type="PANTHER" id="PTHR35218">
    <property type="entry name" value="RNASE H DOMAIN-CONTAINING PROTEIN"/>
    <property type="match status" value="1"/>
</dbReference>
<protein>
    <submittedName>
        <fullName evidence="1">Uncharacterized protein</fullName>
    </submittedName>
</protein>
<evidence type="ECO:0000313" key="2">
    <source>
        <dbReference type="Proteomes" id="UP001281410"/>
    </source>
</evidence>
<dbReference type="AlphaFoldDB" id="A0AAD9ZRY4"/>
<reference evidence="1" key="1">
    <citation type="journal article" date="2023" name="Plant J.">
        <title>Genome sequences and population genomics provide insights into the demographic history, inbreeding, and mutation load of two 'living fossil' tree species of Dipteronia.</title>
        <authorList>
            <person name="Feng Y."/>
            <person name="Comes H.P."/>
            <person name="Chen J."/>
            <person name="Zhu S."/>
            <person name="Lu R."/>
            <person name="Zhang X."/>
            <person name="Li P."/>
            <person name="Qiu J."/>
            <person name="Olsen K.M."/>
            <person name="Qiu Y."/>
        </authorList>
    </citation>
    <scope>NUCLEOTIDE SEQUENCE</scope>
    <source>
        <strain evidence="1">NBL</strain>
    </source>
</reference>
<name>A0AAD9ZRY4_9ROSI</name>
<keyword evidence="2" id="KW-1185">Reference proteome</keyword>
<organism evidence="1 2">
    <name type="scientific">Dipteronia sinensis</name>
    <dbReference type="NCBI Taxonomy" id="43782"/>
    <lineage>
        <taxon>Eukaryota</taxon>
        <taxon>Viridiplantae</taxon>
        <taxon>Streptophyta</taxon>
        <taxon>Embryophyta</taxon>
        <taxon>Tracheophyta</taxon>
        <taxon>Spermatophyta</taxon>
        <taxon>Magnoliopsida</taxon>
        <taxon>eudicotyledons</taxon>
        <taxon>Gunneridae</taxon>
        <taxon>Pentapetalae</taxon>
        <taxon>rosids</taxon>
        <taxon>malvids</taxon>
        <taxon>Sapindales</taxon>
        <taxon>Sapindaceae</taxon>
        <taxon>Hippocastanoideae</taxon>
        <taxon>Acereae</taxon>
        <taxon>Dipteronia</taxon>
    </lineage>
</organism>